<evidence type="ECO:0000256" key="4">
    <source>
        <dbReference type="ARBA" id="ARBA00023172"/>
    </source>
</evidence>
<proteinExistence type="inferred from homology"/>
<dbReference type="InterPro" id="IPR015940">
    <property type="entry name" value="UBA"/>
</dbReference>
<organism evidence="7 8">
    <name type="scientific">Lancefieldella rimae</name>
    <dbReference type="NCBI Taxonomy" id="1383"/>
    <lineage>
        <taxon>Bacteria</taxon>
        <taxon>Bacillati</taxon>
        <taxon>Actinomycetota</taxon>
        <taxon>Coriobacteriia</taxon>
        <taxon>Coriobacteriales</taxon>
        <taxon>Atopobiaceae</taxon>
        <taxon>Lancefieldella</taxon>
    </lineage>
</organism>
<keyword evidence="5 6" id="KW-0234">DNA repair</keyword>
<comment type="function">
    <text evidence="6">The RuvA-RuvB-RuvC complex processes Holliday junction (HJ) DNA during genetic recombination and DNA repair, while the RuvA-RuvB complex plays an important role in the rescue of blocked DNA replication forks via replication fork reversal (RFR). RuvA specifically binds to HJ cruciform DNA, conferring on it an open structure. The RuvB hexamer acts as an ATP-dependent pump, pulling dsDNA into and through the RuvAB complex. HJ branch migration allows RuvC to scan DNA until it finds its consensus sequence, where it cleaves and resolves the cruciform DNA.</text>
</comment>
<name>A0A930W1M2_9ACTN</name>
<comment type="subunit">
    <text evidence="6">Homotetramer. Forms an RuvA(8)-RuvB(12)-Holliday junction (HJ) complex. HJ DNA is sandwiched between 2 RuvA tetramers; dsDNA enters through RuvA and exits via RuvB. An RuvB hexamer assembles on each DNA strand where it exits the tetramer. Each RuvB hexamer is contacted by two RuvA subunits (via domain III) on 2 adjacent RuvB subunits; this complex drives branch migration. In the full resolvosome a probable DNA-RuvA(4)-RuvB(12)-RuvC(2) complex forms which resolves the HJ.</text>
</comment>
<dbReference type="PROSITE" id="PS50030">
    <property type="entry name" value="UBA"/>
    <property type="match status" value="1"/>
</dbReference>
<dbReference type="HAMAP" id="MF_00031">
    <property type="entry name" value="DNA_HJ_migration_RuvA"/>
    <property type="match status" value="1"/>
</dbReference>
<comment type="domain">
    <text evidence="6">Has three domains with a flexible linker between the domains II and III and assumes an 'L' shape. Domain III is highly mobile and contacts RuvB.</text>
</comment>
<dbReference type="SUPFAM" id="SSF47781">
    <property type="entry name" value="RuvA domain 2-like"/>
    <property type="match status" value="1"/>
</dbReference>
<dbReference type="NCBIfam" id="TIGR00084">
    <property type="entry name" value="ruvA"/>
    <property type="match status" value="1"/>
</dbReference>
<keyword evidence="7" id="KW-0378">Hydrolase</keyword>
<dbReference type="GO" id="GO:0006281">
    <property type="term" value="P:DNA repair"/>
    <property type="evidence" value="ECO:0007669"/>
    <property type="project" value="UniProtKB-UniRule"/>
</dbReference>
<feature type="region of interest" description="Flexible linker" evidence="6">
    <location>
        <begin position="148"/>
        <end position="160"/>
    </location>
</feature>
<keyword evidence="1 6" id="KW-0963">Cytoplasm</keyword>
<comment type="caution">
    <text evidence="7">The sequence shown here is derived from an EMBL/GenBank/DDBJ whole genome shotgun (WGS) entry which is preliminary data.</text>
</comment>
<dbReference type="InterPro" id="IPR010994">
    <property type="entry name" value="RuvA_2-like"/>
</dbReference>
<dbReference type="InterPro" id="IPR000085">
    <property type="entry name" value="RuvA"/>
</dbReference>
<evidence type="ECO:0000313" key="7">
    <source>
        <dbReference type="EMBL" id="MBF4807554.1"/>
    </source>
</evidence>
<dbReference type="GO" id="GO:0005737">
    <property type="term" value="C:cytoplasm"/>
    <property type="evidence" value="ECO:0007669"/>
    <property type="project" value="UniProtKB-SubCell"/>
</dbReference>
<keyword evidence="2 6" id="KW-0227">DNA damage</keyword>
<evidence type="ECO:0000313" key="8">
    <source>
        <dbReference type="Proteomes" id="UP000698335"/>
    </source>
</evidence>
<dbReference type="Proteomes" id="UP000698335">
    <property type="component" value="Unassembled WGS sequence"/>
</dbReference>
<feature type="region of interest" description="Domain III" evidence="6">
    <location>
        <begin position="161"/>
        <end position="211"/>
    </location>
</feature>
<dbReference type="EMBL" id="JABZGW010000071">
    <property type="protein sequence ID" value="MBF4807554.1"/>
    <property type="molecule type" value="Genomic_DNA"/>
</dbReference>
<dbReference type="GO" id="GO:0006310">
    <property type="term" value="P:DNA recombination"/>
    <property type="evidence" value="ECO:0007669"/>
    <property type="project" value="UniProtKB-UniRule"/>
</dbReference>
<keyword evidence="4 6" id="KW-0233">DNA recombination</keyword>
<evidence type="ECO:0000256" key="3">
    <source>
        <dbReference type="ARBA" id="ARBA00023125"/>
    </source>
</evidence>
<dbReference type="InterPro" id="IPR012340">
    <property type="entry name" value="NA-bd_OB-fold"/>
</dbReference>
<gene>
    <name evidence="6 7" type="primary">ruvA</name>
    <name evidence="7" type="ORF">HXK26_02505</name>
</gene>
<comment type="subcellular location">
    <subcellularLocation>
        <location evidence="6">Cytoplasm</location>
    </subcellularLocation>
</comment>
<evidence type="ECO:0000256" key="5">
    <source>
        <dbReference type="ARBA" id="ARBA00023204"/>
    </source>
</evidence>
<dbReference type="GO" id="GO:0000400">
    <property type="term" value="F:four-way junction DNA binding"/>
    <property type="evidence" value="ECO:0007669"/>
    <property type="project" value="UniProtKB-UniRule"/>
</dbReference>
<sequence>MIVQLTGTLLSVSPSLVVLDVNGVGYELGVSANTAASLPQAGEAGVTILTRMVVREDAMELYGFSSREERALFDRLRAISGIGAKLALSVLSTFTPQQLASVVASEDVTRMTQVAGLGKKKAGRMLVELSDVFAKDAELRNLVGLSGLSDTNVSGGLSAHTSLDDEVTEALLAMGFTSQEAALALEGRQEAGALSIEKAMSYALRRLGSGN</sequence>
<dbReference type="GO" id="GO:0016787">
    <property type="term" value="F:hydrolase activity"/>
    <property type="evidence" value="ECO:0007669"/>
    <property type="project" value="UniProtKB-KW"/>
</dbReference>
<comment type="caution">
    <text evidence="6">Lacks conserved residue(s) required for the propagation of feature annotation.</text>
</comment>
<dbReference type="SUPFAM" id="SSF50249">
    <property type="entry name" value="Nucleic acid-binding proteins"/>
    <property type="match status" value="1"/>
</dbReference>
<dbReference type="InterPro" id="IPR013849">
    <property type="entry name" value="DNA_helicase_Holl-junc_RuvA_I"/>
</dbReference>
<dbReference type="Gene3D" id="2.40.50.140">
    <property type="entry name" value="Nucleic acid-binding proteins"/>
    <property type="match status" value="1"/>
</dbReference>
<dbReference type="AlphaFoldDB" id="A0A930W1M2"/>
<evidence type="ECO:0000256" key="1">
    <source>
        <dbReference type="ARBA" id="ARBA00022490"/>
    </source>
</evidence>
<dbReference type="GO" id="GO:0005524">
    <property type="term" value="F:ATP binding"/>
    <property type="evidence" value="ECO:0007669"/>
    <property type="project" value="InterPro"/>
</dbReference>
<dbReference type="GO" id="GO:0048476">
    <property type="term" value="C:Holliday junction resolvase complex"/>
    <property type="evidence" value="ECO:0007669"/>
    <property type="project" value="UniProtKB-UniRule"/>
</dbReference>
<dbReference type="Gene3D" id="1.10.150.20">
    <property type="entry name" value="5' to 3' exonuclease, C-terminal subdomain"/>
    <property type="match status" value="1"/>
</dbReference>
<dbReference type="RefSeq" id="WP_070698986.1">
    <property type="nucleotide sequence ID" value="NZ_CAUPIQ010000001.1"/>
</dbReference>
<dbReference type="Pfam" id="PF14520">
    <property type="entry name" value="HHH_5"/>
    <property type="match status" value="1"/>
</dbReference>
<protein>
    <recommendedName>
        <fullName evidence="6">Holliday junction branch migration complex subunit RuvA</fullName>
    </recommendedName>
</protein>
<dbReference type="Pfam" id="PF01330">
    <property type="entry name" value="RuvA_N"/>
    <property type="match status" value="1"/>
</dbReference>
<comment type="similarity">
    <text evidence="6">Belongs to the RuvA family.</text>
</comment>
<keyword evidence="3 6" id="KW-0238">DNA-binding</keyword>
<evidence type="ECO:0000256" key="2">
    <source>
        <dbReference type="ARBA" id="ARBA00022763"/>
    </source>
</evidence>
<accession>A0A930W1M2</accession>
<reference evidence="7" key="1">
    <citation type="submission" date="2020-04" db="EMBL/GenBank/DDBJ databases">
        <title>Deep metagenomics examines the oral microbiome during advanced dental caries in children, revealing novel taxa and co-occurrences with host molecules.</title>
        <authorList>
            <person name="Baker J.L."/>
            <person name="Morton J.T."/>
            <person name="Dinis M."/>
            <person name="Alvarez R."/>
            <person name="Tran N.C."/>
            <person name="Knight R."/>
            <person name="Edlund A."/>
        </authorList>
    </citation>
    <scope>NUCLEOTIDE SEQUENCE</scope>
    <source>
        <strain evidence="7">JCVI_38_bin.5</strain>
    </source>
</reference>
<evidence type="ECO:0000256" key="6">
    <source>
        <dbReference type="HAMAP-Rule" id="MF_00031"/>
    </source>
</evidence>
<dbReference type="GO" id="GO:0009378">
    <property type="term" value="F:four-way junction helicase activity"/>
    <property type="evidence" value="ECO:0007669"/>
    <property type="project" value="InterPro"/>
</dbReference>